<organism evidence="3 4">
    <name type="scientific">Coccomyxa subellipsoidea</name>
    <dbReference type="NCBI Taxonomy" id="248742"/>
    <lineage>
        <taxon>Eukaryota</taxon>
        <taxon>Viridiplantae</taxon>
        <taxon>Chlorophyta</taxon>
        <taxon>core chlorophytes</taxon>
        <taxon>Trebouxiophyceae</taxon>
        <taxon>Trebouxiophyceae incertae sedis</taxon>
        <taxon>Coccomyxaceae</taxon>
        <taxon>Coccomyxa</taxon>
    </lineage>
</organism>
<evidence type="ECO:0000313" key="3">
    <source>
        <dbReference type="EMBL" id="KAK9918424.1"/>
    </source>
</evidence>
<dbReference type="PANTHER" id="PTHR22814:SF315">
    <property type="entry name" value="OS02G0530100 PROTEIN"/>
    <property type="match status" value="1"/>
</dbReference>
<dbReference type="Proteomes" id="UP001491310">
    <property type="component" value="Unassembled WGS sequence"/>
</dbReference>
<proteinExistence type="predicted"/>
<dbReference type="PROSITE" id="PS50846">
    <property type="entry name" value="HMA_2"/>
    <property type="match status" value="1"/>
</dbReference>
<evidence type="ECO:0000259" key="2">
    <source>
        <dbReference type="PROSITE" id="PS50846"/>
    </source>
</evidence>
<evidence type="ECO:0000313" key="4">
    <source>
        <dbReference type="Proteomes" id="UP001491310"/>
    </source>
</evidence>
<protein>
    <recommendedName>
        <fullName evidence="2">HMA domain-containing protein</fullName>
    </recommendedName>
</protein>
<comment type="caution">
    <text evidence="3">The sequence shown here is derived from an EMBL/GenBank/DDBJ whole genome shotgun (WGS) entry which is preliminary data.</text>
</comment>
<dbReference type="InterPro" id="IPR006121">
    <property type="entry name" value="HMA_dom"/>
</dbReference>
<gene>
    <name evidence="3" type="ORF">WJX75_004044</name>
</gene>
<dbReference type="PANTHER" id="PTHR22814">
    <property type="entry name" value="COPPER TRANSPORT PROTEIN ATOX1-RELATED"/>
    <property type="match status" value="1"/>
</dbReference>
<dbReference type="Gene3D" id="3.30.70.100">
    <property type="match status" value="1"/>
</dbReference>
<keyword evidence="1" id="KW-0479">Metal-binding</keyword>
<dbReference type="InterPro" id="IPR036163">
    <property type="entry name" value="HMA_dom_sf"/>
</dbReference>
<dbReference type="EMBL" id="JALJOT010000001">
    <property type="protein sequence ID" value="KAK9918424.1"/>
    <property type="molecule type" value="Genomic_DNA"/>
</dbReference>
<reference evidence="3 4" key="1">
    <citation type="journal article" date="2024" name="Nat. Commun.">
        <title>Phylogenomics reveals the evolutionary origins of lichenization in chlorophyte algae.</title>
        <authorList>
            <person name="Puginier C."/>
            <person name="Libourel C."/>
            <person name="Otte J."/>
            <person name="Skaloud P."/>
            <person name="Haon M."/>
            <person name="Grisel S."/>
            <person name="Petersen M."/>
            <person name="Berrin J.G."/>
            <person name="Delaux P.M."/>
            <person name="Dal Grande F."/>
            <person name="Keller J."/>
        </authorList>
    </citation>
    <scope>NUCLEOTIDE SEQUENCE [LARGE SCALE GENOMIC DNA]</scope>
    <source>
        <strain evidence="3 4">SAG 216-7</strain>
    </source>
</reference>
<dbReference type="SUPFAM" id="SSF55008">
    <property type="entry name" value="HMA, heavy metal-associated domain"/>
    <property type="match status" value="1"/>
</dbReference>
<sequence>MPEVVLKVAMACSGCEGAVRRVLTGKPGVESVEINLKEQKVVVKGNVQPEDIFQTVSKTGKTTEFWQ</sequence>
<dbReference type="Pfam" id="PF00403">
    <property type="entry name" value="HMA"/>
    <property type="match status" value="1"/>
</dbReference>
<feature type="domain" description="HMA" evidence="2">
    <location>
        <begin position="1"/>
        <end position="64"/>
    </location>
</feature>
<evidence type="ECO:0000256" key="1">
    <source>
        <dbReference type="ARBA" id="ARBA00022723"/>
    </source>
</evidence>
<name>A0ABR2Z4L8_9CHLO</name>
<keyword evidence="4" id="KW-1185">Reference proteome</keyword>
<accession>A0ABR2Z4L8</accession>
<dbReference type="CDD" id="cd00371">
    <property type="entry name" value="HMA"/>
    <property type="match status" value="1"/>
</dbReference>